<evidence type="ECO:0000256" key="2">
    <source>
        <dbReference type="ARBA" id="ARBA00005745"/>
    </source>
</evidence>
<keyword evidence="6 8" id="KW-1133">Transmembrane helix</keyword>
<keyword evidence="7 8" id="KW-0472">Membrane</keyword>
<dbReference type="GO" id="GO:0015628">
    <property type="term" value="P:protein secretion by the type II secretion system"/>
    <property type="evidence" value="ECO:0007669"/>
    <property type="project" value="InterPro"/>
</dbReference>
<dbReference type="RefSeq" id="WP_153234076.1">
    <property type="nucleotide sequence ID" value="NZ_WINI01000003.1"/>
</dbReference>
<dbReference type="PRINTS" id="PR00812">
    <property type="entry name" value="BCTERIALGSPF"/>
</dbReference>
<dbReference type="InterPro" id="IPR011850">
    <property type="entry name" value="T2SS_GspF"/>
</dbReference>
<comment type="caution">
    <text evidence="10">The sequence shown here is derived from an EMBL/GenBank/DDBJ whole genome shotgun (WGS) entry which is preliminary data.</text>
</comment>
<keyword evidence="5 8" id="KW-0812">Transmembrane</keyword>
<keyword evidence="3" id="KW-1003">Cell membrane</keyword>
<keyword evidence="4" id="KW-0997">Cell inner membrane</keyword>
<dbReference type="AlphaFoldDB" id="A0A843YSE3"/>
<protein>
    <submittedName>
        <fullName evidence="10">Type II secretion system protein GspF</fullName>
    </submittedName>
</protein>
<reference evidence="10 11" key="1">
    <citation type="submission" date="2019-10" db="EMBL/GenBank/DDBJ databases">
        <title>Glaciimonas soli sp. nov., a psychrophilic bacterium isolated from the forest soil of a high elevation mountain in Taiwan.</title>
        <authorList>
            <person name="Wang L.-T."/>
            <person name="Shieh W.Y."/>
        </authorList>
    </citation>
    <scope>NUCLEOTIDE SEQUENCE [LARGE SCALE GENOMIC DNA]</scope>
    <source>
        <strain evidence="10 11">GS1</strain>
    </source>
</reference>
<feature type="transmembrane region" description="Helical" evidence="8">
    <location>
        <begin position="377"/>
        <end position="402"/>
    </location>
</feature>
<evidence type="ECO:0000256" key="6">
    <source>
        <dbReference type="ARBA" id="ARBA00022989"/>
    </source>
</evidence>
<evidence type="ECO:0000256" key="7">
    <source>
        <dbReference type="ARBA" id="ARBA00023136"/>
    </source>
</evidence>
<dbReference type="GO" id="GO:0015627">
    <property type="term" value="C:type II protein secretion system complex"/>
    <property type="evidence" value="ECO:0007669"/>
    <property type="project" value="InterPro"/>
</dbReference>
<dbReference type="OrthoDB" id="9805682at2"/>
<evidence type="ECO:0000256" key="1">
    <source>
        <dbReference type="ARBA" id="ARBA00004429"/>
    </source>
</evidence>
<accession>A0A843YSE3</accession>
<name>A0A843YSE3_9BURK</name>
<evidence type="ECO:0000313" key="11">
    <source>
        <dbReference type="Proteomes" id="UP000451565"/>
    </source>
</evidence>
<organism evidence="10 11">
    <name type="scientific">Glaciimonas soli</name>
    <dbReference type="NCBI Taxonomy" id="2590999"/>
    <lineage>
        <taxon>Bacteria</taxon>
        <taxon>Pseudomonadati</taxon>
        <taxon>Pseudomonadota</taxon>
        <taxon>Betaproteobacteria</taxon>
        <taxon>Burkholderiales</taxon>
        <taxon>Oxalobacteraceae</taxon>
        <taxon>Glaciimonas</taxon>
    </lineage>
</organism>
<evidence type="ECO:0000256" key="8">
    <source>
        <dbReference type="SAM" id="Phobius"/>
    </source>
</evidence>
<feature type="transmembrane region" description="Helical" evidence="8">
    <location>
        <begin position="227"/>
        <end position="247"/>
    </location>
</feature>
<dbReference type="FunFam" id="1.20.81.30:FF:000001">
    <property type="entry name" value="Type II secretion system protein F"/>
    <property type="match status" value="2"/>
</dbReference>
<dbReference type="InterPro" id="IPR018076">
    <property type="entry name" value="T2SS_GspF_dom"/>
</dbReference>
<proteinExistence type="inferred from homology"/>
<dbReference type="GO" id="GO:0005886">
    <property type="term" value="C:plasma membrane"/>
    <property type="evidence" value="ECO:0007669"/>
    <property type="project" value="UniProtKB-SubCell"/>
</dbReference>
<dbReference type="InterPro" id="IPR042094">
    <property type="entry name" value="T2SS_GspF_sf"/>
</dbReference>
<dbReference type="Proteomes" id="UP000451565">
    <property type="component" value="Unassembled WGS sequence"/>
</dbReference>
<keyword evidence="11" id="KW-1185">Reference proteome</keyword>
<evidence type="ECO:0000256" key="4">
    <source>
        <dbReference type="ARBA" id="ARBA00022519"/>
    </source>
</evidence>
<comment type="subcellular location">
    <subcellularLocation>
        <location evidence="1">Cell inner membrane</location>
        <topology evidence="1">Multi-pass membrane protein</topology>
    </subcellularLocation>
</comment>
<comment type="similarity">
    <text evidence="2">Belongs to the GSP F family.</text>
</comment>
<sequence length="409" mass="44930">MPAFRYEAVDSLGKTKKGVVNADNARAARADLREQELVPISVEQITSQKEAAAAGGTGLNRRFGEKLSTVELTLFTRQLASLLEASLPLEQALTALLEQAERPYLRDLIASIRSEVMGGVALSDALSNHPREFADIYRALVASGEHIGQLSRVLSRLADYLERRNALVSKVKLAFTYPAIVTVVAFIIVIFLLTYVVPQIVSVFANTKQKLPLLTVMMLAISDFVRHYGWIVLVVAIVASTVWLRALKNPDIKMRWHSWLLRAPLYGKFERSLNTARFASTLSITTGSGVPILQALQTSRDTLSNVAMRKQVDDATTSVREGVGLARALSAHKYFPPMLIHMIRAGEITGELPAMLERASAAQEQDLERRAMTIAGLLEPALILAMGVVVLLIVLAVLMPIIEINQLVK</sequence>
<evidence type="ECO:0000259" key="9">
    <source>
        <dbReference type="Pfam" id="PF00482"/>
    </source>
</evidence>
<evidence type="ECO:0000313" key="10">
    <source>
        <dbReference type="EMBL" id="MQR00483.1"/>
    </source>
</evidence>
<dbReference type="Gene3D" id="1.20.81.30">
    <property type="entry name" value="Type II secretion system (T2SS), domain F"/>
    <property type="match status" value="2"/>
</dbReference>
<dbReference type="InterPro" id="IPR003004">
    <property type="entry name" value="GspF/PilC"/>
</dbReference>
<evidence type="ECO:0000256" key="3">
    <source>
        <dbReference type="ARBA" id="ARBA00022475"/>
    </source>
</evidence>
<dbReference type="NCBIfam" id="TIGR02120">
    <property type="entry name" value="GspF"/>
    <property type="match status" value="1"/>
</dbReference>
<dbReference type="Pfam" id="PF00482">
    <property type="entry name" value="T2SSF"/>
    <property type="match status" value="2"/>
</dbReference>
<dbReference type="PANTHER" id="PTHR30012">
    <property type="entry name" value="GENERAL SECRETION PATHWAY PROTEIN"/>
    <property type="match status" value="1"/>
</dbReference>
<gene>
    <name evidence="10" type="primary">gspF</name>
    <name evidence="10" type="ORF">GEV47_07290</name>
</gene>
<evidence type="ECO:0000256" key="5">
    <source>
        <dbReference type="ARBA" id="ARBA00022692"/>
    </source>
</evidence>
<dbReference type="EMBL" id="WINI01000003">
    <property type="protein sequence ID" value="MQR00483.1"/>
    <property type="molecule type" value="Genomic_DNA"/>
</dbReference>
<feature type="transmembrane region" description="Helical" evidence="8">
    <location>
        <begin position="173"/>
        <end position="197"/>
    </location>
</feature>
<dbReference type="PANTHER" id="PTHR30012:SF0">
    <property type="entry name" value="TYPE II SECRETION SYSTEM PROTEIN F-RELATED"/>
    <property type="match status" value="1"/>
</dbReference>
<feature type="domain" description="Type II secretion system protein GspF" evidence="9">
    <location>
        <begin position="75"/>
        <end position="198"/>
    </location>
</feature>
<feature type="domain" description="Type II secretion system protein GspF" evidence="9">
    <location>
        <begin position="278"/>
        <end position="400"/>
    </location>
</feature>